<evidence type="ECO:0000259" key="2">
    <source>
        <dbReference type="Pfam" id="PF14543"/>
    </source>
</evidence>
<dbReference type="EMBL" id="OZ020100">
    <property type="protein sequence ID" value="CAK9272893.1"/>
    <property type="molecule type" value="Genomic_DNA"/>
</dbReference>
<comment type="similarity">
    <text evidence="1">Belongs to the peptidase A1 family.</text>
</comment>
<sequence>MGLLLLRSLRFLQIYQYGYNKHASGAGIVYMKLHKATNSSSSNIDLGINRVVDRNMDTKELRFMQHKRTQHTKLSNAAAVHRGSKKKIPVSKSPFLVLQGEYDTNSQSLPQDNIVDCHVSSLYQVHLRIGKPPGKVYYMEGPNGLYTPVPGGEVHCLNRVCVEARAQEGNPITCLEALQPRCDFKVEYCDGVIIKAVLVKDALSIPLTSQTDVQIMFKFGSSYSHTGYYYDEDVKIVTDGLLALGPRIGSLNSQLKEQRVIERNAVGQCLSRRDHDYDAGYIFFGTEGVDLDSLAWTPMEDLPQRP</sequence>
<dbReference type="Pfam" id="PF14543">
    <property type="entry name" value="TAXi_N"/>
    <property type="match status" value="1"/>
</dbReference>
<name>A0ABP0X4W9_9BRYO</name>
<dbReference type="PANTHER" id="PTHR13683">
    <property type="entry name" value="ASPARTYL PROTEASES"/>
    <property type="match status" value="1"/>
</dbReference>
<keyword evidence="4" id="KW-1185">Reference proteome</keyword>
<dbReference type="InterPro" id="IPR001461">
    <property type="entry name" value="Aspartic_peptidase_A1"/>
</dbReference>
<evidence type="ECO:0000256" key="1">
    <source>
        <dbReference type="ARBA" id="ARBA00007447"/>
    </source>
</evidence>
<dbReference type="InterPro" id="IPR021109">
    <property type="entry name" value="Peptidase_aspartic_dom_sf"/>
</dbReference>
<dbReference type="Gene3D" id="2.40.70.10">
    <property type="entry name" value="Acid Proteases"/>
    <property type="match status" value="1"/>
</dbReference>
<gene>
    <name evidence="3" type="ORF">CSSPJE1EN1_LOCUS18371</name>
</gene>
<dbReference type="PANTHER" id="PTHR13683:SF316">
    <property type="entry name" value="ASPARTYL PROTEASE APCB1"/>
    <property type="match status" value="1"/>
</dbReference>
<accession>A0ABP0X4W9</accession>
<feature type="domain" description="Xylanase inhibitor N-terminal" evidence="2">
    <location>
        <begin position="153"/>
        <end position="285"/>
    </location>
</feature>
<protein>
    <recommendedName>
        <fullName evidence="2">Xylanase inhibitor N-terminal domain-containing protein</fullName>
    </recommendedName>
</protein>
<dbReference type="Proteomes" id="UP001497444">
    <property type="component" value="Chromosome 5"/>
</dbReference>
<organism evidence="3 4">
    <name type="scientific">Sphagnum jensenii</name>
    <dbReference type="NCBI Taxonomy" id="128206"/>
    <lineage>
        <taxon>Eukaryota</taxon>
        <taxon>Viridiplantae</taxon>
        <taxon>Streptophyta</taxon>
        <taxon>Embryophyta</taxon>
        <taxon>Bryophyta</taxon>
        <taxon>Sphagnophytina</taxon>
        <taxon>Sphagnopsida</taxon>
        <taxon>Sphagnales</taxon>
        <taxon>Sphagnaceae</taxon>
        <taxon>Sphagnum</taxon>
    </lineage>
</organism>
<evidence type="ECO:0000313" key="4">
    <source>
        <dbReference type="Proteomes" id="UP001497444"/>
    </source>
</evidence>
<reference evidence="3" key="1">
    <citation type="submission" date="2024-02" db="EMBL/GenBank/DDBJ databases">
        <authorList>
            <consortium name="ELIXIR-Norway"/>
            <consortium name="Elixir Norway"/>
        </authorList>
    </citation>
    <scope>NUCLEOTIDE SEQUENCE</scope>
</reference>
<dbReference type="SUPFAM" id="SSF50630">
    <property type="entry name" value="Acid proteases"/>
    <property type="match status" value="1"/>
</dbReference>
<evidence type="ECO:0000313" key="3">
    <source>
        <dbReference type="EMBL" id="CAK9272893.1"/>
    </source>
</evidence>
<proteinExistence type="inferred from homology"/>
<dbReference type="InterPro" id="IPR032861">
    <property type="entry name" value="TAXi_N"/>
</dbReference>